<dbReference type="Proteomes" id="UP000270046">
    <property type="component" value="Chromosome"/>
</dbReference>
<evidence type="ECO:0008006" key="4">
    <source>
        <dbReference type="Google" id="ProtNLM"/>
    </source>
</evidence>
<dbReference type="EMBL" id="CP032869">
    <property type="protein sequence ID" value="AYL97746.1"/>
    <property type="molecule type" value="Genomic_DNA"/>
</dbReference>
<sequence>MKLSLTFSLLLIFIGFQLSAQTKPVQFGLKAGISTTSLSRKPATDIQIDNPEKNAFGYFAGGFVDFNIGNFPFSLR</sequence>
<accession>A0A494VQC1</accession>
<feature type="signal peptide" evidence="1">
    <location>
        <begin position="1"/>
        <end position="20"/>
    </location>
</feature>
<dbReference type="RefSeq" id="WP_119406033.1">
    <property type="nucleotide sequence ID" value="NZ_CP032869.1"/>
</dbReference>
<evidence type="ECO:0000313" key="3">
    <source>
        <dbReference type="Proteomes" id="UP000270046"/>
    </source>
</evidence>
<protein>
    <recommendedName>
        <fullName evidence="4">PorT family protein</fullName>
    </recommendedName>
</protein>
<feature type="chain" id="PRO_5019842818" description="PorT family protein" evidence="1">
    <location>
        <begin position="21"/>
        <end position="76"/>
    </location>
</feature>
<name>A0A494VQC1_9SPHI</name>
<gene>
    <name evidence="2" type="ORF">HYN43_021690</name>
</gene>
<dbReference type="AlphaFoldDB" id="A0A494VQC1"/>
<dbReference type="KEGG" id="muh:HYN43_021690"/>
<keyword evidence="3" id="KW-1185">Reference proteome</keyword>
<evidence type="ECO:0000313" key="2">
    <source>
        <dbReference type="EMBL" id="AYL97746.1"/>
    </source>
</evidence>
<organism evidence="2 3">
    <name type="scientific">Mucilaginibacter celer</name>
    <dbReference type="NCBI Taxonomy" id="2305508"/>
    <lineage>
        <taxon>Bacteria</taxon>
        <taxon>Pseudomonadati</taxon>
        <taxon>Bacteroidota</taxon>
        <taxon>Sphingobacteriia</taxon>
        <taxon>Sphingobacteriales</taxon>
        <taxon>Sphingobacteriaceae</taxon>
        <taxon>Mucilaginibacter</taxon>
    </lineage>
</organism>
<evidence type="ECO:0000256" key="1">
    <source>
        <dbReference type="SAM" id="SignalP"/>
    </source>
</evidence>
<proteinExistence type="predicted"/>
<keyword evidence="1" id="KW-0732">Signal</keyword>
<reference evidence="2 3" key="1">
    <citation type="submission" date="2018-10" db="EMBL/GenBank/DDBJ databases">
        <title>Genome sequencing of Mucilaginibacter sp. HYN0043.</title>
        <authorList>
            <person name="Kim M."/>
            <person name="Yi H."/>
        </authorList>
    </citation>
    <scope>NUCLEOTIDE SEQUENCE [LARGE SCALE GENOMIC DNA]</scope>
    <source>
        <strain evidence="2 3">HYN0043</strain>
    </source>
</reference>
<dbReference type="OrthoDB" id="1150878at2"/>